<feature type="compositionally biased region" description="Basic and acidic residues" evidence="1">
    <location>
        <begin position="233"/>
        <end position="253"/>
    </location>
</feature>
<name>A0A328KHS9_9LACT</name>
<dbReference type="InterPro" id="IPR009061">
    <property type="entry name" value="DNA-bd_dom_put_sf"/>
</dbReference>
<protein>
    <recommendedName>
        <fullName evidence="2">HTH merR-type domain-containing protein</fullName>
    </recommendedName>
</protein>
<dbReference type="EMBL" id="NAQV01000058">
    <property type="protein sequence ID" value="RAN61384.1"/>
    <property type="molecule type" value="Genomic_DNA"/>
</dbReference>
<feature type="domain" description="HTH merR-type" evidence="2">
    <location>
        <begin position="5"/>
        <end position="51"/>
    </location>
</feature>
<evidence type="ECO:0000256" key="1">
    <source>
        <dbReference type="SAM" id="MobiDB-lite"/>
    </source>
</evidence>
<feature type="region of interest" description="Disordered" evidence="1">
    <location>
        <begin position="233"/>
        <end position="285"/>
    </location>
</feature>
<dbReference type="GO" id="GO:0003677">
    <property type="term" value="F:DNA binding"/>
    <property type="evidence" value="ECO:0007669"/>
    <property type="project" value="InterPro"/>
</dbReference>
<dbReference type="InterPro" id="IPR000551">
    <property type="entry name" value="MerR-type_HTH_dom"/>
</dbReference>
<dbReference type="AlphaFoldDB" id="A0A328KHS9"/>
<dbReference type="Gene3D" id="1.10.1660.10">
    <property type="match status" value="1"/>
</dbReference>
<sequence length="285" mass="33561">MSKYYTAQELAEKAGVTTSTVYAWKRKGKIQEEHPNGSKTMMFSQEQLDHILDGTTSRNSSRELDESLTCHHCGKKITHSKDLVIKPTRISKSNGIKYMERYYHFECMKEYNEELNVELEEQQENSWWDKAYMLAKDWLDLEPGQNLSRYFVLRLKGLRIGKYMPTNDNTHITKRGYSFEVIYRTMQLCTPNVRKAMAEKPFSDDNHRTNYIMRIIESKINLVNSRIKESTKAEQRLKEDKQDQVERRAEYKRKSSKGNNSKLSKIVSEAVSERDSHDELDDLFD</sequence>
<proteinExistence type="predicted"/>
<evidence type="ECO:0000313" key="3">
    <source>
        <dbReference type="EMBL" id="RAN61384.1"/>
    </source>
</evidence>
<dbReference type="RefSeq" id="WP_112790586.1">
    <property type="nucleotide sequence ID" value="NZ_NAQV01000058.1"/>
</dbReference>
<dbReference type="Proteomes" id="UP000249099">
    <property type="component" value="Unassembled WGS sequence"/>
</dbReference>
<reference evidence="3 4" key="1">
    <citation type="submission" date="2017-03" db="EMBL/GenBank/DDBJ databases">
        <title>wgs assembly of Dolosigranulum pigrum KPL CDC strains.</title>
        <authorList>
            <person name="Brugger S.D."/>
            <person name="Pettigrew M."/>
            <person name="Kong Y."/>
            <person name="Lemon K.P."/>
        </authorList>
    </citation>
    <scope>NUCLEOTIDE SEQUENCE [LARGE SCALE GENOMIC DNA]</scope>
    <source>
        <strain evidence="3 4">KPL1931_CDC4294-98</strain>
    </source>
</reference>
<dbReference type="SUPFAM" id="SSF46955">
    <property type="entry name" value="Putative DNA-binding domain"/>
    <property type="match status" value="1"/>
</dbReference>
<organism evidence="3 4">
    <name type="scientific">Dolosigranulum pigrum</name>
    <dbReference type="NCBI Taxonomy" id="29394"/>
    <lineage>
        <taxon>Bacteria</taxon>
        <taxon>Bacillati</taxon>
        <taxon>Bacillota</taxon>
        <taxon>Bacilli</taxon>
        <taxon>Lactobacillales</taxon>
        <taxon>Carnobacteriaceae</taxon>
        <taxon>Dolosigranulum</taxon>
    </lineage>
</organism>
<comment type="caution">
    <text evidence="3">The sequence shown here is derived from an EMBL/GenBank/DDBJ whole genome shotgun (WGS) entry which is preliminary data.</text>
</comment>
<evidence type="ECO:0000313" key="4">
    <source>
        <dbReference type="Proteomes" id="UP000249099"/>
    </source>
</evidence>
<gene>
    <name evidence="3" type="ORF">B8A44_09485</name>
</gene>
<dbReference type="GO" id="GO:0006355">
    <property type="term" value="P:regulation of DNA-templated transcription"/>
    <property type="evidence" value="ECO:0007669"/>
    <property type="project" value="InterPro"/>
</dbReference>
<evidence type="ECO:0000259" key="2">
    <source>
        <dbReference type="Pfam" id="PF13411"/>
    </source>
</evidence>
<dbReference type="Pfam" id="PF13411">
    <property type="entry name" value="MerR_1"/>
    <property type="match status" value="1"/>
</dbReference>
<accession>A0A328KHS9</accession>